<protein>
    <submittedName>
        <fullName evidence="1">Uncharacterized protein</fullName>
    </submittedName>
</protein>
<evidence type="ECO:0000313" key="1">
    <source>
        <dbReference type="EMBL" id="MBW0473292.1"/>
    </source>
</evidence>
<comment type="caution">
    <text evidence="1">The sequence shown here is derived from an EMBL/GenBank/DDBJ whole genome shotgun (WGS) entry which is preliminary data.</text>
</comment>
<dbReference type="EMBL" id="AVOT02003361">
    <property type="protein sequence ID" value="MBW0473292.1"/>
    <property type="molecule type" value="Genomic_DNA"/>
</dbReference>
<dbReference type="OrthoDB" id="2507294at2759"/>
<sequence length="99" mass="11469">MESCSSTHLILGNDYLIMDGIDLYNNKDRYSTIGDNKHQKFAFLPFERQISVNKVLQVNLELENFKDEQLNQAEIGLHLTFKKEVELSALLYDPKEAFS</sequence>
<name>A0A9Q3GNJ2_9BASI</name>
<keyword evidence="2" id="KW-1185">Reference proteome</keyword>
<reference evidence="1" key="1">
    <citation type="submission" date="2021-03" db="EMBL/GenBank/DDBJ databases">
        <title>Draft genome sequence of rust myrtle Austropuccinia psidii MF-1, a brazilian biotype.</title>
        <authorList>
            <person name="Quecine M.C."/>
            <person name="Pachon D.M.R."/>
            <person name="Bonatelli M.L."/>
            <person name="Correr F.H."/>
            <person name="Franceschini L.M."/>
            <person name="Leite T.F."/>
            <person name="Margarido G.R.A."/>
            <person name="Almeida C.A."/>
            <person name="Ferrarezi J.A."/>
            <person name="Labate C.A."/>
        </authorList>
    </citation>
    <scope>NUCLEOTIDE SEQUENCE</scope>
    <source>
        <strain evidence="1">MF-1</strain>
    </source>
</reference>
<evidence type="ECO:0000313" key="2">
    <source>
        <dbReference type="Proteomes" id="UP000765509"/>
    </source>
</evidence>
<accession>A0A9Q3GNJ2</accession>
<proteinExistence type="predicted"/>
<dbReference type="Proteomes" id="UP000765509">
    <property type="component" value="Unassembled WGS sequence"/>
</dbReference>
<organism evidence="1 2">
    <name type="scientific">Austropuccinia psidii MF-1</name>
    <dbReference type="NCBI Taxonomy" id="1389203"/>
    <lineage>
        <taxon>Eukaryota</taxon>
        <taxon>Fungi</taxon>
        <taxon>Dikarya</taxon>
        <taxon>Basidiomycota</taxon>
        <taxon>Pucciniomycotina</taxon>
        <taxon>Pucciniomycetes</taxon>
        <taxon>Pucciniales</taxon>
        <taxon>Sphaerophragmiaceae</taxon>
        <taxon>Austropuccinia</taxon>
    </lineage>
</organism>
<dbReference type="AlphaFoldDB" id="A0A9Q3GNJ2"/>
<gene>
    <name evidence="1" type="ORF">O181_013007</name>
</gene>